<name>A0ABW8TM69_9CLOT</name>
<dbReference type="Pfam" id="PF00085">
    <property type="entry name" value="Thioredoxin"/>
    <property type="match status" value="1"/>
</dbReference>
<evidence type="ECO:0000259" key="3">
    <source>
        <dbReference type="Pfam" id="PF00085"/>
    </source>
</evidence>
<dbReference type="RefSeq" id="WP_406763412.1">
    <property type="nucleotide sequence ID" value="NZ_JBJHZY010000001.1"/>
</dbReference>
<reference evidence="4 5" key="1">
    <citation type="submission" date="2024-11" db="EMBL/GenBank/DDBJ databases">
        <authorList>
            <person name="Heng Y.C."/>
            <person name="Lim A.C.H."/>
            <person name="Lee J.K.Y."/>
            <person name="Kittelmann S."/>
        </authorList>
    </citation>
    <scope>NUCLEOTIDE SEQUENCE [LARGE SCALE GENOMIC DNA]</scope>
    <source>
        <strain evidence="4 5">WILCCON 0202</strain>
    </source>
</reference>
<protein>
    <submittedName>
        <fullName evidence="4">Thioredoxin family protein</fullName>
    </submittedName>
</protein>
<evidence type="ECO:0000313" key="4">
    <source>
        <dbReference type="EMBL" id="MFL0266790.1"/>
    </source>
</evidence>
<dbReference type="CDD" id="cd02947">
    <property type="entry name" value="TRX_family"/>
    <property type="match status" value="1"/>
</dbReference>
<dbReference type="PANTHER" id="PTHR45663:SF11">
    <property type="entry name" value="GEO12009P1"/>
    <property type="match status" value="1"/>
</dbReference>
<dbReference type="EMBL" id="JBJHZY010000001">
    <property type="protein sequence ID" value="MFL0266790.1"/>
    <property type="molecule type" value="Genomic_DNA"/>
</dbReference>
<dbReference type="Proteomes" id="UP001623661">
    <property type="component" value="Unassembled WGS sequence"/>
</dbReference>
<comment type="similarity">
    <text evidence="1">Belongs to the thioredoxin family.</text>
</comment>
<organism evidence="4 5">
    <name type="scientific">Candidatus Clostridium radicumherbarum</name>
    <dbReference type="NCBI Taxonomy" id="3381662"/>
    <lineage>
        <taxon>Bacteria</taxon>
        <taxon>Bacillati</taxon>
        <taxon>Bacillota</taxon>
        <taxon>Clostridia</taxon>
        <taxon>Eubacteriales</taxon>
        <taxon>Clostridiaceae</taxon>
        <taxon>Clostridium</taxon>
    </lineage>
</organism>
<evidence type="ECO:0000256" key="1">
    <source>
        <dbReference type="ARBA" id="ARBA00008987"/>
    </source>
</evidence>
<dbReference type="InterPro" id="IPR013766">
    <property type="entry name" value="Thioredoxin_domain"/>
</dbReference>
<keyword evidence="5" id="KW-1185">Reference proteome</keyword>
<proteinExistence type="inferred from homology"/>
<dbReference type="InterPro" id="IPR036249">
    <property type="entry name" value="Thioredoxin-like_sf"/>
</dbReference>
<comment type="caution">
    <text evidence="4">The sequence shown here is derived from an EMBL/GenBank/DDBJ whole genome shotgun (WGS) entry which is preliminary data.</text>
</comment>
<evidence type="ECO:0000256" key="2">
    <source>
        <dbReference type="ARBA" id="ARBA00023284"/>
    </source>
</evidence>
<dbReference type="Gene3D" id="3.40.30.10">
    <property type="entry name" value="Glutaredoxin"/>
    <property type="match status" value="1"/>
</dbReference>
<feature type="domain" description="Thioredoxin" evidence="3">
    <location>
        <begin position="13"/>
        <end position="99"/>
    </location>
</feature>
<accession>A0ABW8TM69</accession>
<dbReference type="PANTHER" id="PTHR45663">
    <property type="entry name" value="GEO12009P1"/>
    <property type="match status" value="1"/>
</dbReference>
<sequence length="108" mass="12361">MNMVNSLEEVKGLIENNQMMLLYFSSSSCSVCSAVKPKIKDILKDYPKIKSAQIDVEKSLDISAAYNIFTIPAILIYIEGKEIIREARNISIQDLSSKIERYYNMLFE</sequence>
<dbReference type="SUPFAM" id="SSF52833">
    <property type="entry name" value="Thioredoxin-like"/>
    <property type="match status" value="1"/>
</dbReference>
<evidence type="ECO:0000313" key="5">
    <source>
        <dbReference type="Proteomes" id="UP001623661"/>
    </source>
</evidence>
<keyword evidence="2" id="KW-0676">Redox-active center</keyword>
<gene>
    <name evidence="4" type="ORF">ACJDUH_01655</name>
</gene>